<organism evidence="1 2">
    <name type="scientific">Coraliomargarita algicola</name>
    <dbReference type="NCBI Taxonomy" id="3092156"/>
    <lineage>
        <taxon>Bacteria</taxon>
        <taxon>Pseudomonadati</taxon>
        <taxon>Verrucomicrobiota</taxon>
        <taxon>Opitutia</taxon>
        <taxon>Puniceicoccales</taxon>
        <taxon>Coraliomargaritaceae</taxon>
        <taxon>Coraliomargarita</taxon>
    </lineage>
</organism>
<keyword evidence="2" id="KW-1185">Reference proteome</keyword>
<accession>A0ABZ0RHC7</accession>
<protein>
    <submittedName>
        <fullName evidence="1">Uncharacterized protein</fullName>
    </submittedName>
</protein>
<gene>
    <name evidence="1" type="ORF">SH580_19265</name>
</gene>
<dbReference type="Proteomes" id="UP001324993">
    <property type="component" value="Chromosome"/>
</dbReference>
<dbReference type="RefSeq" id="WP_319832440.1">
    <property type="nucleotide sequence ID" value="NZ_CP138858.1"/>
</dbReference>
<reference evidence="1 2" key="1">
    <citation type="submission" date="2023-11" db="EMBL/GenBank/DDBJ databases">
        <title>Coraliomargarita sp. nov., isolated from marine algae.</title>
        <authorList>
            <person name="Lee J.K."/>
            <person name="Baek J.H."/>
            <person name="Kim J.M."/>
            <person name="Choi D.G."/>
            <person name="Jeon C.O."/>
        </authorList>
    </citation>
    <scope>NUCLEOTIDE SEQUENCE [LARGE SCALE GENOMIC DNA]</scope>
    <source>
        <strain evidence="1 2">J2-16</strain>
    </source>
</reference>
<evidence type="ECO:0000313" key="2">
    <source>
        <dbReference type="Proteomes" id="UP001324993"/>
    </source>
</evidence>
<name>A0ABZ0RHC7_9BACT</name>
<sequence length="1113" mass="121587">MLAEQNALLALQISLGELQRAMGPDQRVSALSDILTVRQPHRDRDAVAMKQTKWAGVWNAAGGLRNWLVSGNEGTLEAVSPVADASPDYSPADAVDGLLANQSPNDLVTVKGEPGVVMVASGSVGIDDVDSIVVAPRVDVDDVSAYAWWIADEGQKASLNLIDRYEADSESLDSARFLSSQRNAIELLDGWAEFPVSGTAALDLDKLHSYSEVGLLVPAMTDADLHGHFHDLAVHSAGLLTDARIGGLKRDLTYLFELSDADFDVALDSLYADSGYLLSEDAEGATPIAQTGSITPDGFFDTYPLLDSQHFQAWGVGAPSWEQLRSFYRIKDDMTGNGAPVRPQIATEHGIYPTLVQARLFGGISRRLVSNGADNAVDTDDDEMEVYLHTRIMAVLANPYSVDLNVGEMFVSIFPRSSGFKAGEPVSGDPDENSPILESFGSNQDIYNKLQLRISNQVIPAGKALVFTLRPPTASASSGEADLSDINYPVWLHQDEGTYELDNDFDTAVSLRKTLPGGPYTRAETDGVYLWGHQNTNLTVVTWGSNPSDQKTVLQFCNSLGGSTTGRYDHSAGLGENPLELDGDILWGGGYHYILLDVSNTSYIYNHGFTSSNYVREVNWRAPYRPRFAVSNTGGDLRTHLPIYQSSSTNLSRFGDGNYEITFLNFKEIAWGMLNESFAGVDPLYENRFYYLPTQDEPINSLGQLQHFNAAGYLPAPENGGLAYSWGANAIEFGVYGNYNARQYTDSNALDTKQLDHDLPIGNAVASRHIPRERVYNDNRKIGLRHDASWLLNAALWDRFYFSTMPQTGNFDIATQKLLNNRYQPITETTVSADALRASPTAFAENMAAEGSFNVNSTSVDAWKAFLAGTLDVDYQGQANVNQAVFARTPQQAANPPSDGSPEKLLEANAWKGYRSLDSDDIDRLATAIVDQVKLRGPFLSLQHFVNRLPVAATDDEEGVGIRGALEAAIQVAELNEPPVPESSTGQISYFNTMKVNSDVVDAEHGFANSIEGGPGTISQADLLQPLGPYISVRSDTFKIRCSGIAKDPVTGQPAAQVWCEAVVQRVPEFVDATQSPDTVLDSEATIHLNDINLRFGRRFRLVSFRWLDKNEI</sequence>
<evidence type="ECO:0000313" key="1">
    <source>
        <dbReference type="EMBL" id="WPJ95561.1"/>
    </source>
</evidence>
<proteinExistence type="predicted"/>
<dbReference type="EMBL" id="CP138858">
    <property type="protein sequence ID" value="WPJ95561.1"/>
    <property type="molecule type" value="Genomic_DNA"/>
</dbReference>